<reference evidence="2" key="1">
    <citation type="submission" date="2019-08" db="EMBL/GenBank/DDBJ databases">
        <authorList>
            <person name="Kucharzyk K."/>
            <person name="Murdoch R.W."/>
            <person name="Higgins S."/>
            <person name="Loffler F."/>
        </authorList>
    </citation>
    <scope>NUCLEOTIDE SEQUENCE</scope>
</reference>
<name>A0A644T3N3_9ZZZZ</name>
<proteinExistence type="predicted"/>
<feature type="transmembrane region" description="Helical" evidence="1">
    <location>
        <begin position="6"/>
        <end position="24"/>
    </location>
</feature>
<organism evidence="2">
    <name type="scientific">bioreactor metagenome</name>
    <dbReference type="NCBI Taxonomy" id="1076179"/>
    <lineage>
        <taxon>unclassified sequences</taxon>
        <taxon>metagenomes</taxon>
        <taxon>ecological metagenomes</taxon>
    </lineage>
</organism>
<keyword evidence="1" id="KW-0472">Membrane</keyword>
<keyword evidence="1" id="KW-0812">Transmembrane</keyword>
<protein>
    <submittedName>
        <fullName evidence="2">Uncharacterized protein</fullName>
    </submittedName>
</protein>
<dbReference type="EMBL" id="VSSQ01000015">
    <property type="protein sequence ID" value="MPL61389.1"/>
    <property type="molecule type" value="Genomic_DNA"/>
</dbReference>
<dbReference type="AlphaFoldDB" id="A0A644T3N3"/>
<feature type="transmembrane region" description="Helical" evidence="1">
    <location>
        <begin position="31"/>
        <end position="49"/>
    </location>
</feature>
<accession>A0A644T3N3</accession>
<sequence length="153" mass="17849">MWDWIVWVFVGILALSGIAGILSLDTRGRSLLGLVLIIAAIICMITGVANSWTPILLYLISGSAFIIYNLIKWGQLRDYYWLWCMETDEFFGPFNNDIEMKLFQPPHYLPGGWQIFWIPAKDPLKATIIIRKWVRDAEKVLRKDPEYKDRMPR</sequence>
<feature type="transmembrane region" description="Helical" evidence="1">
    <location>
        <begin position="55"/>
        <end position="71"/>
    </location>
</feature>
<keyword evidence="1" id="KW-1133">Transmembrane helix</keyword>
<gene>
    <name evidence="2" type="ORF">SDC9_06960</name>
</gene>
<evidence type="ECO:0000313" key="2">
    <source>
        <dbReference type="EMBL" id="MPL61389.1"/>
    </source>
</evidence>
<comment type="caution">
    <text evidence="2">The sequence shown here is derived from an EMBL/GenBank/DDBJ whole genome shotgun (WGS) entry which is preliminary data.</text>
</comment>
<evidence type="ECO:0000256" key="1">
    <source>
        <dbReference type="SAM" id="Phobius"/>
    </source>
</evidence>